<gene>
    <name evidence="1" type="ORF">CALMAC_LOCUS15746</name>
</gene>
<sequence length="77" mass="8891">TSEPRTRVREIAKCRLLLQFATYQESRVDVLLVIVDDSLMLLCDSFLHLLKKTRRFEGNNERLSLNADKSKTTADHA</sequence>
<protein>
    <submittedName>
        <fullName evidence="1">Uncharacterized protein</fullName>
    </submittedName>
</protein>
<evidence type="ECO:0000313" key="2">
    <source>
        <dbReference type="Proteomes" id="UP000410492"/>
    </source>
</evidence>
<feature type="non-terminal residue" evidence="1">
    <location>
        <position position="77"/>
    </location>
</feature>
<dbReference type="EMBL" id="CAACVG010010937">
    <property type="protein sequence ID" value="VEN57005.1"/>
    <property type="molecule type" value="Genomic_DNA"/>
</dbReference>
<name>A0A653D9Z4_CALMS</name>
<feature type="non-terminal residue" evidence="1">
    <location>
        <position position="1"/>
    </location>
</feature>
<organism evidence="1 2">
    <name type="scientific">Callosobruchus maculatus</name>
    <name type="common">Southern cowpea weevil</name>
    <name type="synonym">Pulse bruchid</name>
    <dbReference type="NCBI Taxonomy" id="64391"/>
    <lineage>
        <taxon>Eukaryota</taxon>
        <taxon>Metazoa</taxon>
        <taxon>Ecdysozoa</taxon>
        <taxon>Arthropoda</taxon>
        <taxon>Hexapoda</taxon>
        <taxon>Insecta</taxon>
        <taxon>Pterygota</taxon>
        <taxon>Neoptera</taxon>
        <taxon>Endopterygota</taxon>
        <taxon>Coleoptera</taxon>
        <taxon>Polyphaga</taxon>
        <taxon>Cucujiformia</taxon>
        <taxon>Chrysomeloidea</taxon>
        <taxon>Chrysomelidae</taxon>
        <taxon>Bruchinae</taxon>
        <taxon>Bruchini</taxon>
        <taxon>Callosobruchus</taxon>
    </lineage>
</organism>
<accession>A0A653D9Z4</accession>
<evidence type="ECO:0000313" key="1">
    <source>
        <dbReference type="EMBL" id="VEN57005.1"/>
    </source>
</evidence>
<dbReference type="AlphaFoldDB" id="A0A653D9Z4"/>
<proteinExistence type="predicted"/>
<dbReference type="Proteomes" id="UP000410492">
    <property type="component" value="Unassembled WGS sequence"/>
</dbReference>
<reference evidence="1 2" key="1">
    <citation type="submission" date="2019-01" db="EMBL/GenBank/DDBJ databases">
        <authorList>
            <person name="Sayadi A."/>
        </authorList>
    </citation>
    <scope>NUCLEOTIDE SEQUENCE [LARGE SCALE GENOMIC DNA]</scope>
</reference>
<keyword evidence="2" id="KW-1185">Reference proteome</keyword>